<evidence type="ECO:0000256" key="1">
    <source>
        <dbReference type="SAM" id="SignalP"/>
    </source>
</evidence>
<sequence length="516" mass="55327">MKKLLMIMSAVLALGISATPAFAAPPGEFGTDWDDPSTAAPAIERPAGPSCTVRIVTHQFVNFDPYTATYQPPAGCAGDWGKVVLDMHGAVKGRQFDRLGALSMGGVTLFKTSTPEPSAEGIEWKVEKDVTAYSALFRHEQPVWMLIGNVVNDTYTGILDITVDLTFYGGKAKDPAHTVQPLADLRREGTDQVGTVTLPKTTERLVAEVYATGSGGGCEEFWYSVAPADSSYSCAGAQGPYREVQVLVDDKLAGIAAPYPHIYTGGWGNPFLWYAVPAPRAFNVRPLSYDLGPFLGRLTDGQPHKLAVRVVGVPEGQSGWDVPTNVLSWQGSAPVTGTLDAANDYPAKNNVTSVDKKVTVSAGHHFSATGTLRTSRGVVSTSVDQTVTNGSTHTWTDGENHDELVATWSDQSIVTRVGGPNPSVVRDSKRFSINGYTDVNEANRLVTKMSLLDAATVMTVGPGGVSWLRMDDSFSGEAGYTFGVPRPERHATCVSQETYKLNNQVTTLKTVNGYRV</sequence>
<feature type="chain" id="PRO_5035238530" description="Peptide N-acetyl-beta-D-glucosaminyl asparaginase amidase A N-terminal domain-containing protein" evidence="1">
    <location>
        <begin position="24"/>
        <end position="516"/>
    </location>
</feature>
<keyword evidence="4" id="KW-1185">Reference proteome</keyword>
<reference evidence="3" key="1">
    <citation type="submission" date="2020-11" db="EMBL/GenBank/DDBJ databases">
        <title>Sequencing the genomes of 1000 actinobacteria strains.</title>
        <authorList>
            <person name="Klenk H.-P."/>
        </authorList>
    </citation>
    <scope>NUCLEOTIDE SEQUENCE</scope>
    <source>
        <strain evidence="3">DSM 45356</strain>
    </source>
</reference>
<dbReference type="RefSeq" id="WP_197005781.1">
    <property type="nucleotide sequence ID" value="NZ_BONS01000011.1"/>
</dbReference>
<keyword evidence="1" id="KW-0732">Signal</keyword>
<protein>
    <recommendedName>
        <fullName evidence="2">Peptide N-acetyl-beta-D-glucosaminyl asparaginase amidase A N-terminal domain-containing protein</fullName>
    </recommendedName>
</protein>
<dbReference type="AlphaFoldDB" id="A0A8J7GHA6"/>
<dbReference type="PANTHER" id="PTHR31104">
    <property type="entry name" value="PEPTIDE-N4-(N-ACETYL-BETA-GLUCOSAMINYL)ASPARAGINE AMIDASE A PROTEIN"/>
    <property type="match status" value="1"/>
</dbReference>
<proteinExistence type="predicted"/>
<organism evidence="3 4">
    <name type="scientific">Longispora fulva</name>
    <dbReference type="NCBI Taxonomy" id="619741"/>
    <lineage>
        <taxon>Bacteria</taxon>
        <taxon>Bacillati</taxon>
        <taxon>Actinomycetota</taxon>
        <taxon>Actinomycetes</taxon>
        <taxon>Micromonosporales</taxon>
        <taxon>Micromonosporaceae</taxon>
        <taxon>Longispora</taxon>
    </lineage>
</organism>
<dbReference type="Pfam" id="PF12222">
    <property type="entry name" value="PNGaseA"/>
    <property type="match status" value="1"/>
</dbReference>
<name>A0A8J7GHA6_9ACTN</name>
<feature type="signal peptide" evidence="1">
    <location>
        <begin position="1"/>
        <end position="23"/>
    </location>
</feature>
<accession>A0A8J7GHA6</accession>
<evidence type="ECO:0000313" key="4">
    <source>
        <dbReference type="Proteomes" id="UP000622552"/>
    </source>
</evidence>
<feature type="domain" description="Peptide N-acetyl-beta-D-glucosaminyl asparaginase amidase A N-terminal" evidence="2">
    <location>
        <begin position="49"/>
        <end position="319"/>
    </location>
</feature>
<gene>
    <name evidence="3" type="ORF">IW245_005283</name>
</gene>
<evidence type="ECO:0000259" key="2">
    <source>
        <dbReference type="Pfam" id="PF12222"/>
    </source>
</evidence>
<evidence type="ECO:0000313" key="3">
    <source>
        <dbReference type="EMBL" id="MBG6139089.1"/>
    </source>
</evidence>
<dbReference type="InterPro" id="IPR021102">
    <property type="entry name" value="PNGase_A"/>
</dbReference>
<dbReference type="Proteomes" id="UP000622552">
    <property type="component" value="Unassembled WGS sequence"/>
</dbReference>
<dbReference type="EMBL" id="JADOUF010000001">
    <property type="protein sequence ID" value="MBG6139089.1"/>
    <property type="molecule type" value="Genomic_DNA"/>
</dbReference>
<comment type="caution">
    <text evidence="3">The sequence shown here is derived from an EMBL/GenBank/DDBJ whole genome shotgun (WGS) entry which is preliminary data.</text>
</comment>
<dbReference type="InterPro" id="IPR056948">
    <property type="entry name" value="PNGaseA_N"/>
</dbReference>